<gene>
    <name evidence="1" type="ORF">LCGC14_1991780</name>
</gene>
<dbReference type="EMBL" id="LAZR01022478">
    <property type="protein sequence ID" value="KKL81731.1"/>
    <property type="molecule type" value="Genomic_DNA"/>
</dbReference>
<dbReference type="AlphaFoldDB" id="A0A0F9FTX1"/>
<sequence length="106" mass="12202">MIEPTTYRLDRKQAEFYLGFDDAAEMIDLGVLVLDTRLQAIHDAPRCKHLLIDRHQAYILDDELRQQYHPNGAAMWRWCEGAPELRALLGALGERPNSPLRSEVSK</sequence>
<name>A0A0F9FTX1_9ZZZZ</name>
<accession>A0A0F9FTX1</accession>
<evidence type="ECO:0000313" key="1">
    <source>
        <dbReference type="EMBL" id="KKL81731.1"/>
    </source>
</evidence>
<protein>
    <submittedName>
        <fullName evidence="1">Uncharacterized protein</fullName>
    </submittedName>
</protein>
<organism evidence="1">
    <name type="scientific">marine sediment metagenome</name>
    <dbReference type="NCBI Taxonomy" id="412755"/>
    <lineage>
        <taxon>unclassified sequences</taxon>
        <taxon>metagenomes</taxon>
        <taxon>ecological metagenomes</taxon>
    </lineage>
</organism>
<reference evidence="1" key="1">
    <citation type="journal article" date="2015" name="Nature">
        <title>Complex archaea that bridge the gap between prokaryotes and eukaryotes.</title>
        <authorList>
            <person name="Spang A."/>
            <person name="Saw J.H."/>
            <person name="Jorgensen S.L."/>
            <person name="Zaremba-Niedzwiedzka K."/>
            <person name="Martijn J."/>
            <person name="Lind A.E."/>
            <person name="van Eijk R."/>
            <person name="Schleper C."/>
            <person name="Guy L."/>
            <person name="Ettema T.J."/>
        </authorList>
    </citation>
    <scope>NUCLEOTIDE SEQUENCE</scope>
</reference>
<proteinExistence type="predicted"/>
<comment type="caution">
    <text evidence="1">The sequence shown here is derived from an EMBL/GenBank/DDBJ whole genome shotgun (WGS) entry which is preliminary data.</text>
</comment>